<accession>A0A452XFG1</accession>
<dbReference type="EnsemblPlants" id="AET0Gv20122200.5">
    <property type="protein sequence ID" value="AET0Gv20122200.5"/>
    <property type="gene ID" value="AET0Gv20122200"/>
</dbReference>
<dbReference type="AlphaFoldDB" id="A0A452XFG1"/>
<protein>
    <submittedName>
        <fullName evidence="1">Uncharacterized protein</fullName>
    </submittedName>
</protein>
<sequence>MPSAVFWKRNVYGDIFAMEPAHIFSQRYYLARLATHFAIFCLAKLEQVLAGVPSLSHCTIQICSGEEKAPII</sequence>
<keyword evidence="2" id="KW-1185">Reference proteome</keyword>
<dbReference type="Proteomes" id="UP000015105">
    <property type="component" value="Unassembled WGS sequence"/>
</dbReference>
<dbReference type="EnsemblPlants" id="AET0Gv20122200.4">
    <property type="protein sequence ID" value="AET0Gv20122200.4"/>
    <property type="gene ID" value="AET0Gv20122200"/>
</dbReference>
<name>A0A452XFG1_AEGTS</name>
<reference evidence="2" key="2">
    <citation type="journal article" date="2017" name="Nat. Plants">
        <title>The Aegilops tauschii genome reveals multiple impacts of transposons.</title>
        <authorList>
            <person name="Zhao G."/>
            <person name="Zou C."/>
            <person name="Li K."/>
            <person name="Wang K."/>
            <person name="Li T."/>
            <person name="Gao L."/>
            <person name="Zhang X."/>
            <person name="Wang H."/>
            <person name="Yang Z."/>
            <person name="Liu X."/>
            <person name="Jiang W."/>
            <person name="Mao L."/>
            <person name="Kong X."/>
            <person name="Jiao Y."/>
            <person name="Jia J."/>
        </authorList>
    </citation>
    <scope>NUCLEOTIDE SEQUENCE [LARGE SCALE GENOMIC DNA]</scope>
    <source>
        <strain evidence="2">cv. AL8/78</strain>
    </source>
</reference>
<dbReference type="Gramene" id="AET0Gv20122200.5">
    <property type="protein sequence ID" value="AET0Gv20122200.5"/>
    <property type="gene ID" value="AET0Gv20122200"/>
</dbReference>
<reference evidence="1" key="3">
    <citation type="submission" date="2019-03" db="UniProtKB">
        <authorList>
            <consortium name="EnsemblPlants"/>
        </authorList>
    </citation>
    <scope>IDENTIFICATION</scope>
</reference>
<dbReference type="Gramene" id="AET0Gv20122200.4">
    <property type="protein sequence ID" value="AET0Gv20122200.4"/>
    <property type="gene ID" value="AET0Gv20122200"/>
</dbReference>
<organism evidence="1 2">
    <name type="scientific">Aegilops tauschii subsp. strangulata</name>
    <name type="common">Goatgrass</name>
    <dbReference type="NCBI Taxonomy" id="200361"/>
    <lineage>
        <taxon>Eukaryota</taxon>
        <taxon>Viridiplantae</taxon>
        <taxon>Streptophyta</taxon>
        <taxon>Embryophyta</taxon>
        <taxon>Tracheophyta</taxon>
        <taxon>Spermatophyta</taxon>
        <taxon>Magnoliopsida</taxon>
        <taxon>Liliopsida</taxon>
        <taxon>Poales</taxon>
        <taxon>Poaceae</taxon>
        <taxon>BOP clade</taxon>
        <taxon>Pooideae</taxon>
        <taxon>Triticodae</taxon>
        <taxon>Triticeae</taxon>
        <taxon>Triticinae</taxon>
        <taxon>Aegilops</taxon>
    </lineage>
</organism>
<evidence type="ECO:0000313" key="1">
    <source>
        <dbReference type="EnsemblPlants" id="AET0Gv20122200.5"/>
    </source>
</evidence>
<evidence type="ECO:0000313" key="2">
    <source>
        <dbReference type="Proteomes" id="UP000015105"/>
    </source>
</evidence>
<reference evidence="2" key="1">
    <citation type="journal article" date="2014" name="Science">
        <title>Ancient hybridizations among the ancestral genomes of bread wheat.</title>
        <authorList>
            <consortium name="International Wheat Genome Sequencing Consortium,"/>
            <person name="Marcussen T."/>
            <person name="Sandve S.R."/>
            <person name="Heier L."/>
            <person name="Spannagl M."/>
            <person name="Pfeifer M."/>
            <person name="Jakobsen K.S."/>
            <person name="Wulff B.B."/>
            <person name="Steuernagel B."/>
            <person name="Mayer K.F."/>
            <person name="Olsen O.A."/>
        </authorList>
    </citation>
    <scope>NUCLEOTIDE SEQUENCE [LARGE SCALE GENOMIC DNA]</scope>
    <source>
        <strain evidence="2">cv. AL8/78</strain>
    </source>
</reference>
<proteinExistence type="predicted"/>